<dbReference type="InterPro" id="IPR004680">
    <property type="entry name" value="Cit_transptr-like_dom"/>
</dbReference>
<keyword evidence="2" id="KW-0813">Transport</keyword>
<dbReference type="AlphaFoldDB" id="A0A917XZW4"/>
<dbReference type="GO" id="GO:0005886">
    <property type="term" value="C:plasma membrane"/>
    <property type="evidence" value="ECO:0007669"/>
    <property type="project" value="TreeGrafter"/>
</dbReference>
<reference evidence="9" key="2">
    <citation type="submission" date="2020-09" db="EMBL/GenBank/DDBJ databases">
        <authorList>
            <person name="Sun Q."/>
            <person name="Ohkuma M."/>
        </authorList>
    </citation>
    <scope>NUCLEOTIDE SEQUENCE</scope>
    <source>
        <strain evidence="9">JCM 17251</strain>
    </source>
</reference>
<dbReference type="InterPro" id="IPR006037">
    <property type="entry name" value="RCK_C"/>
</dbReference>
<dbReference type="SUPFAM" id="SSF116726">
    <property type="entry name" value="TrkA C-terminal domain-like"/>
    <property type="match status" value="2"/>
</dbReference>
<dbReference type="Pfam" id="PF02080">
    <property type="entry name" value="TrkA_C"/>
    <property type="match status" value="2"/>
</dbReference>
<dbReference type="PROSITE" id="PS51202">
    <property type="entry name" value="RCK_C"/>
    <property type="match status" value="2"/>
</dbReference>
<keyword evidence="10" id="KW-1185">Reference proteome</keyword>
<evidence type="ECO:0000256" key="4">
    <source>
        <dbReference type="ARBA" id="ARBA00022737"/>
    </source>
</evidence>
<evidence type="ECO:0000256" key="6">
    <source>
        <dbReference type="ARBA" id="ARBA00023136"/>
    </source>
</evidence>
<dbReference type="PANTHER" id="PTHR43652">
    <property type="entry name" value="BASIC AMINO ACID ANTIPORTER YFCC-RELATED"/>
    <property type="match status" value="1"/>
</dbReference>
<comment type="caution">
    <text evidence="9">The sequence shown here is derived from an EMBL/GenBank/DDBJ whole genome shotgun (WGS) entry which is preliminary data.</text>
</comment>
<feature type="transmembrane region" description="Helical" evidence="7">
    <location>
        <begin position="48"/>
        <end position="69"/>
    </location>
</feature>
<evidence type="ECO:0000256" key="3">
    <source>
        <dbReference type="ARBA" id="ARBA00022692"/>
    </source>
</evidence>
<dbReference type="Proteomes" id="UP000624041">
    <property type="component" value="Unassembled WGS sequence"/>
</dbReference>
<evidence type="ECO:0000256" key="1">
    <source>
        <dbReference type="ARBA" id="ARBA00004141"/>
    </source>
</evidence>
<reference evidence="9" key="1">
    <citation type="journal article" date="2014" name="Int. J. Syst. Evol. Microbiol.">
        <title>Complete genome sequence of Corynebacterium casei LMG S-19264T (=DSM 44701T), isolated from a smear-ripened cheese.</title>
        <authorList>
            <consortium name="US DOE Joint Genome Institute (JGI-PGF)"/>
            <person name="Walter F."/>
            <person name="Albersmeier A."/>
            <person name="Kalinowski J."/>
            <person name="Ruckert C."/>
        </authorList>
    </citation>
    <scope>NUCLEOTIDE SEQUENCE</scope>
    <source>
        <strain evidence="9">JCM 17251</strain>
    </source>
</reference>
<name>A0A917XZW4_9BACI</name>
<dbReference type="GO" id="GO:0006813">
    <property type="term" value="P:potassium ion transport"/>
    <property type="evidence" value="ECO:0007669"/>
    <property type="project" value="InterPro"/>
</dbReference>
<feature type="transmembrane region" description="Helical" evidence="7">
    <location>
        <begin position="113"/>
        <end position="131"/>
    </location>
</feature>
<dbReference type="PANTHER" id="PTHR43652:SF1">
    <property type="entry name" value="RESPONSE REGULATOR"/>
    <property type="match status" value="1"/>
</dbReference>
<dbReference type="Gene3D" id="3.30.70.1450">
    <property type="entry name" value="Regulator of K+ conductance, C-terminal domain"/>
    <property type="match status" value="2"/>
</dbReference>
<feature type="transmembrane region" description="Helical" evidence="7">
    <location>
        <begin position="424"/>
        <end position="457"/>
    </location>
</feature>
<proteinExistence type="predicted"/>
<evidence type="ECO:0000256" key="5">
    <source>
        <dbReference type="ARBA" id="ARBA00022989"/>
    </source>
</evidence>
<feature type="transmembrane region" description="Helical" evidence="7">
    <location>
        <begin position="469"/>
        <end position="487"/>
    </location>
</feature>
<keyword evidence="3 7" id="KW-0812">Transmembrane</keyword>
<feature type="transmembrane region" description="Helical" evidence="7">
    <location>
        <begin position="592"/>
        <end position="612"/>
    </location>
</feature>
<accession>A0A917XZW4</accession>
<evidence type="ECO:0000256" key="2">
    <source>
        <dbReference type="ARBA" id="ARBA00022448"/>
    </source>
</evidence>
<evidence type="ECO:0000313" key="9">
    <source>
        <dbReference type="EMBL" id="GGN61532.1"/>
    </source>
</evidence>
<dbReference type="GO" id="GO:0008324">
    <property type="term" value="F:monoatomic cation transmembrane transporter activity"/>
    <property type="evidence" value="ECO:0007669"/>
    <property type="project" value="InterPro"/>
</dbReference>
<feature type="domain" description="RCK C-terminal" evidence="8">
    <location>
        <begin position="317"/>
        <end position="401"/>
    </location>
</feature>
<feature type="transmembrane region" description="Helical" evidence="7">
    <location>
        <begin position="138"/>
        <end position="159"/>
    </location>
</feature>
<dbReference type="Pfam" id="PF03600">
    <property type="entry name" value="CitMHS"/>
    <property type="match status" value="1"/>
</dbReference>
<organism evidence="9 10">
    <name type="scientific">Oceanobacillus indicireducens</name>
    <dbReference type="NCBI Taxonomy" id="1004261"/>
    <lineage>
        <taxon>Bacteria</taxon>
        <taxon>Bacillati</taxon>
        <taxon>Bacillota</taxon>
        <taxon>Bacilli</taxon>
        <taxon>Bacillales</taxon>
        <taxon>Bacillaceae</taxon>
        <taxon>Oceanobacillus</taxon>
    </lineage>
</organism>
<dbReference type="InterPro" id="IPR036721">
    <property type="entry name" value="RCK_C_sf"/>
</dbReference>
<keyword evidence="5 7" id="KW-1133">Transmembrane helix</keyword>
<evidence type="ECO:0000313" key="10">
    <source>
        <dbReference type="Proteomes" id="UP000624041"/>
    </source>
</evidence>
<keyword evidence="6 7" id="KW-0472">Membrane</keyword>
<comment type="subcellular location">
    <subcellularLocation>
        <location evidence="1">Membrane</location>
        <topology evidence="1">Multi-pass membrane protein</topology>
    </subcellularLocation>
</comment>
<dbReference type="EMBL" id="BMOS01000020">
    <property type="protein sequence ID" value="GGN61532.1"/>
    <property type="molecule type" value="Genomic_DNA"/>
</dbReference>
<dbReference type="FunFam" id="3.30.70.1450:FF:000009">
    <property type="entry name" value="SLC13 family permease"/>
    <property type="match status" value="1"/>
</dbReference>
<keyword evidence="4" id="KW-0677">Repeat</keyword>
<gene>
    <name evidence="9" type="ORF">GCM10007971_26650</name>
</gene>
<feature type="transmembrane region" description="Helical" evidence="7">
    <location>
        <begin position="171"/>
        <end position="193"/>
    </location>
</feature>
<protein>
    <submittedName>
        <fullName evidence="9">SLC13 family permease</fullName>
    </submittedName>
</protein>
<dbReference type="InterPro" id="IPR051679">
    <property type="entry name" value="DASS-Related_Transporters"/>
</dbReference>
<evidence type="ECO:0000259" key="8">
    <source>
        <dbReference type="PROSITE" id="PS51202"/>
    </source>
</evidence>
<feature type="transmembrane region" description="Helical" evidence="7">
    <location>
        <begin position="552"/>
        <end position="572"/>
    </location>
</feature>
<evidence type="ECO:0000256" key="7">
    <source>
        <dbReference type="SAM" id="Phobius"/>
    </source>
</evidence>
<feature type="domain" description="RCK C-terminal" evidence="8">
    <location>
        <begin position="217"/>
        <end position="310"/>
    </location>
</feature>
<sequence>MEMMLTFIILFVTIILFMGSRLRADLVAILALMALVITGILEPAEALAGFANTVVIMIAGLFVVGAGLLRTGLAQQAGNLLLRFAGDSETKLFFLLMIIVSFVGAFMSNTGTVALMLPVVISIAISIKSSPSKYLIPLSYVGSLTGLLTLIASPANIIASETLSEAGYQALSFFQITPIGITALIVGILYLYFTRNRLLPDIKSKGTSDKAHQLSPSQLTDDYNLEESLYSVKVSAGSNMIGKALSQLKLPAVYQIFILKIARRSNEDYRIFPSSYQQMAGPTVTIMENDTLLLKGSSKMVEKLCEDYSLELQKNGNETVDLLSKELGLVEVLLTPHSSFINKTIKKIDFREKYNLNVVGINRKGDYVLQKMSSQRLKFGDALLVQGAWDDIELLAKETKDVVVIGQPREYAGKASATGKAPIAGLIMLFMVLLMVFEVFAPVISVLIGAVLMVLTGCLRNMDDAYSEMNWESIILIAAMIPMATALEKTGGMVLLSEAIIDSLGRFGALGILAGLYFLTMTFGLFISNTATAVLFAPIAMNAALAIDANPYTFMVAIAVAANMAFSTPVSSPTNAMVMTAGGYKFFDFIKIGVPLQLILFLIMMIVIPLIVPL</sequence>